<evidence type="ECO:0000256" key="2">
    <source>
        <dbReference type="ARBA" id="ARBA00022679"/>
    </source>
</evidence>
<organism evidence="9 10">
    <name type="scientific">Batillaria attramentaria</name>
    <dbReference type="NCBI Taxonomy" id="370345"/>
    <lineage>
        <taxon>Eukaryota</taxon>
        <taxon>Metazoa</taxon>
        <taxon>Spiralia</taxon>
        <taxon>Lophotrochozoa</taxon>
        <taxon>Mollusca</taxon>
        <taxon>Gastropoda</taxon>
        <taxon>Caenogastropoda</taxon>
        <taxon>Sorbeoconcha</taxon>
        <taxon>Cerithioidea</taxon>
        <taxon>Batillariidae</taxon>
        <taxon>Batillaria</taxon>
    </lineage>
</organism>
<dbReference type="SUPFAM" id="SSF56399">
    <property type="entry name" value="ADP-ribosylation"/>
    <property type="match status" value="1"/>
</dbReference>
<dbReference type="InterPro" id="IPR051838">
    <property type="entry name" value="ARTD_PARP"/>
</dbReference>
<evidence type="ECO:0000256" key="3">
    <source>
        <dbReference type="ARBA" id="ARBA00022695"/>
    </source>
</evidence>
<evidence type="ECO:0000313" key="10">
    <source>
        <dbReference type="Proteomes" id="UP001519460"/>
    </source>
</evidence>
<keyword evidence="1" id="KW-0328">Glycosyltransferase</keyword>
<keyword evidence="4" id="KW-0520">NAD</keyword>
<dbReference type="Proteomes" id="UP001519460">
    <property type="component" value="Unassembled WGS sequence"/>
</dbReference>
<dbReference type="Pfam" id="PF00644">
    <property type="entry name" value="PARP"/>
    <property type="match status" value="1"/>
</dbReference>
<feature type="domain" description="PARP catalytic" evidence="7">
    <location>
        <begin position="638"/>
        <end position="711"/>
    </location>
</feature>
<feature type="region of interest" description="Disordered" evidence="6">
    <location>
        <begin position="253"/>
        <end position="284"/>
    </location>
</feature>
<dbReference type="Gene3D" id="3.90.228.10">
    <property type="match status" value="1"/>
</dbReference>
<sequence>FSLQQNVLIFKWTSAATGNVCRISFLASDDYPDNSLITQFWESSGRENSTVCCMTVNNLLHKIGEDLLVAEREEKMDADSESKTTPYLGGGDTHTGDRSDSEYSDCQSHMSEDDYDQSDYYGDLDTFTAMSEGYGKTGMDKVHPLLQADMQTLRDVYSESSLSYRLLDSIGEIDVELKIPLNFLNLTTQMAKAWKLNIEEPLIIRIHLASMSYLDSPGQLARNALIMTRGHLQEASILLSSDTTSSEDAMVYMDDQNSPAGDNDQTNSATGSYPRQKHRPIEVKTPAHIRHQTGGHVQKEKQYMSKILLQQTNSRQWYRSKQTTVTSTQEPSLSQPDVARQQDMLMTQPVLTNVKESPSLENGFLVMMFRYARQRIPTLNEFCVVCDEPHVFQNGAMLMPAVCSRELCVFAYQTLGVMVDAAADIATGAEVVDLLIAMTRAAVISHRRSVIFEPFPNIVDPHNPKELAFSEKNKDYKKLGTVINQLPPMRAMTSVTCGELHAKLDTTDRLLFPLLTWIISSNRSHIVKLPPERQIMFMVTPHQFLLLSSPPAKEAAFQTAKKIYGSTFAFHFVSRGLVLALSAGVWYQLCQPGSGTSFVSRGLVLALSAGVWYQLCQPGSGASFVSRGLVLALSAGVCGSSIENWHSIIRMGLIVASGTKRQVNGAAYGHGIYLSPLASMSFNYSCMGYSRHHVGKNTKPKDKQARFLSSHNLNCIALCEVICSPVLKKHRDIWVCPDPDHVCTRSSLC</sequence>
<evidence type="ECO:0000256" key="1">
    <source>
        <dbReference type="ARBA" id="ARBA00022676"/>
    </source>
</evidence>
<keyword evidence="2" id="KW-0808">Transferase</keyword>
<protein>
    <submittedName>
        <fullName evidence="9">Uncharacterized protein</fullName>
    </submittedName>
</protein>
<evidence type="ECO:0000256" key="4">
    <source>
        <dbReference type="ARBA" id="ARBA00023027"/>
    </source>
</evidence>
<dbReference type="GO" id="GO:0016757">
    <property type="term" value="F:glycosyltransferase activity"/>
    <property type="evidence" value="ECO:0007669"/>
    <property type="project" value="UniProtKB-KW"/>
</dbReference>
<dbReference type="PANTHER" id="PTHR21328">
    <property type="entry name" value="POLY ADP-RIBOSE POLYMERASE FAMILY, MEMBER PARP"/>
    <property type="match status" value="1"/>
</dbReference>
<dbReference type="EMBL" id="JACVVK020000464">
    <property type="protein sequence ID" value="KAK7473573.1"/>
    <property type="molecule type" value="Genomic_DNA"/>
</dbReference>
<gene>
    <name evidence="9" type="ORF">BaRGS_00035176</name>
</gene>
<proteinExistence type="inferred from homology"/>
<evidence type="ECO:0000313" key="9">
    <source>
        <dbReference type="EMBL" id="KAK7473573.1"/>
    </source>
</evidence>
<dbReference type="AlphaFoldDB" id="A0ABD0JF59"/>
<feature type="domain" description="PARP16 N-terminal" evidence="8">
    <location>
        <begin position="432"/>
        <end position="519"/>
    </location>
</feature>
<feature type="compositionally biased region" description="Polar residues" evidence="6">
    <location>
        <begin position="255"/>
        <end position="273"/>
    </location>
</feature>
<evidence type="ECO:0000256" key="6">
    <source>
        <dbReference type="SAM" id="MobiDB-lite"/>
    </source>
</evidence>
<dbReference type="InterPro" id="IPR012317">
    <property type="entry name" value="Poly(ADP-ribose)pol_cat_dom"/>
</dbReference>
<feature type="non-terminal residue" evidence="9">
    <location>
        <position position="1"/>
    </location>
</feature>
<name>A0ABD0JF59_9CAEN</name>
<feature type="compositionally biased region" description="Basic and acidic residues" evidence="6">
    <location>
        <begin position="73"/>
        <end position="82"/>
    </location>
</feature>
<evidence type="ECO:0000259" key="7">
    <source>
        <dbReference type="Pfam" id="PF00644"/>
    </source>
</evidence>
<dbReference type="GO" id="GO:0016779">
    <property type="term" value="F:nucleotidyltransferase activity"/>
    <property type="evidence" value="ECO:0007669"/>
    <property type="project" value="UniProtKB-KW"/>
</dbReference>
<comment type="similarity">
    <text evidence="5">Belongs to the ARTD/PARP family.</text>
</comment>
<comment type="caution">
    <text evidence="9">The sequence shown here is derived from an EMBL/GenBank/DDBJ whole genome shotgun (WGS) entry which is preliminary data.</text>
</comment>
<accession>A0ABD0JF59</accession>
<dbReference type="Pfam" id="PF18084">
    <property type="entry name" value="ARTD15_N"/>
    <property type="match status" value="1"/>
</dbReference>
<reference evidence="9 10" key="1">
    <citation type="journal article" date="2023" name="Sci. Data">
        <title>Genome assembly of the Korean intertidal mud-creeper Batillaria attramentaria.</title>
        <authorList>
            <person name="Patra A.K."/>
            <person name="Ho P.T."/>
            <person name="Jun S."/>
            <person name="Lee S.J."/>
            <person name="Kim Y."/>
            <person name="Won Y.J."/>
        </authorList>
    </citation>
    <scope>NUCLEOTIDE SEQUENCE [LARGE SCALE GENOMIC DNA]</scope>
    <source>
        <strain evidence="9">Wonlab-2016</strain>
    </source>
</reference>
<feature type="region of interest" description="Disordered" evidence="6">
    <location>
        <begin position="73"/>
        <end position="117"/>
    </location>
</feature>
<dbReference type="InterPro" id="IPR041400">
    <property type="entry name" value="PARP16_N"/>
</dbReference>
<dbReference type="CDD" id="cd01341">
    <property type="entry name" value="ADP_ribosyl"/>
    <property type="match status" value="1"/>
</dbReference>
<keyword evidence="10" id="KW-1185">Reference proteome</keyword>
<evidence type="ECO:0000256" key="5">
    <source>
        <dbReference type="ARBA" id="ARBA00024347"/>
    </source>
</evidence>
<feature type="non-terminal residue" evidence="9">
    <location>
        <position position="749"/>
    </location>
</feature>
<evidence type="ECO:0000259" key="8">
    <source>
        <dbReference type="Pfam" id="PF18084"/>
    </source>
</evidence>
<keyword evidence="3" id="KW-0548">Nucleotidyltransferase</keyword>